<protein>
    <submittedName>
        <fullName evidence="2">Uncharacterized protein</fullName>
    </submittedName>
</protein>
<name>A0A084SGA3_9BACT</name>
<evidence type="ECO:0000313" key="3">
    <source>
        <dbReference type="Proteomes" id="UP000028547"/>
    </source>
</evidence>
<organism evidence="2 3">
    <name type="scientific">Archangium violaceum Cb vi76</name>
    <dbReference type="NCBI Taxonomy" id="1406225"/>
    <lineage>
        <taxon>Bacteria</taxon>
        <taxon>Pseudomonadati</taxon>
        <taxon>Myxococcota</taxon>
        <taxon>Myxococcia</taxon>
        <taxon>Myxococcales</taxon>
        <taxon>Cystobacterineae</taxon>
        <taxon>Archangiaceae</taxon>
        <taxon>Archangium</taxon>
    </lineage>
</organism>
<proteinExistence type="predicted"/>
<reference evidence="2 3" key="1">
    <citation type="submission" date="2014-07" db="EMBL/GenBank/DDBJ databases">
        <title>Draft Genome Sequence of Gephyronic Acid Producer, Cystobacter violaceus Strain Cb vi76.</title>
        <authorList>
            <person name="Stevens D.C."/>
            <person name="Young J."/>
            <person name="Carmichael R."/>
            <person name="Tan J."/>
            <person name="Taylor R.E."/>
        </authorList>
    </citation>
    <scope>NUCLEOTIDE SEQUENCE [LARGE SCALE GENOMIC DNA]</scope>
    <source>
        <strain evidence="2 3">Cb vi76</strain>
    </source>
</reference>
<gene>
    <name evidence="2" type="ORF">Q664_48375</name>
</gene>
<dbReference type="AlphaFoldDB" id="A0A084SGA3"/>
<dbReference type="Proteomes" id="UP000028547">
    <property type="component" value="Unassembled WGS sequence"/>
</dbReference>
<comment type="caution">
    <text evidence="2">The sequence shown here is derived from an EMBL/GenBank/DDBJ whole genome shotgun (WGS) entry which is preliminary data.</text>
</comment>
<dbReference type="EMBL" id="JPMI01000378">
    <property type="protein sequence ID" value="KFA87488.1"/>
    <property type="molecule type" value="Genomic_DNA"/>
</dbReference>
<evidence type="ECO:0000313" key="2">
    <source>
        <dbReference type="EMBL" id="KFA87488.1"/>
    </source>
</evidence>
<sequence length="609" mass="68549">MLYMASLWGRLYSEPRPESYAWTDHFPIGTRIDVDAANVRDDFIFIPRTRPEDTGSAELEGYVRKSDLRAQPFTFDEAWNEGLKALATLKVESASRYMELASRLDPSRVEPLAIQAAIRRERLHSDLDLTQMAEKLGPGQGPIDADEMTVGDIWYMYPEYISDGVLDGLRETPDPKAPSGQPLEKGEPLRILELGKDWLRVARVDDGDLREPGATSPRAPEDAGGPTDPSGQEPLPGASASKFPSDGGELQAMQDGTNPPDTPPDTTDESDTAPPLAELDEPRMLTGYLRSNMLKPWPEERERLERHLKLHMRAEDSRQAVRLMMGAVRIAPERSLERAVAQEALLAFALKAHQYKVAAHAAMQLRRLDDVAMELTYVFGCRGDRTRARLLKVSEIDQARPKQGPQNACLIYDRSPERCVFCAGPEDYEGEPQNFGPDRAEEAKRLRQEERLWEQLSEAFPDGPFLRVRYAATPASARNGLTLYILSREYWMHWVCQDGRYSVSEGRSPKTEATQVAWPVSGEALLWLKPLHEGNALMTVRFLENPQSDINYPVPFMRETEMQGLSGVYENSYQEVSKEVETRYGMLPYTSAPKLDNCPGEPDFRSASE</sequence>
<feature type="region of interest" description="Disordered" evidence="1">
    <location>
        <begin position="205"/>
        <end position="281"/>
    </location>
</feature>
<evidence type="ECO:0000256" key="1">
    <source>
        <dbReference type="SAM" id="MobiDB-lite"/>
    </source>
</evidence>
<feature type="region of interest" description="Disordered" evidence="1">
    <location>
        <begin position="166"/>
        <end position="188"/>
    </location>
</feature>
<accession>A0A084SGA3</accession>